<evidence type="ECO:0000256" key="5">
    <source>
        <dbReference type="ARBA" id="ARBA00022695"/>
    </source>
</evidence>
<sequence>MDLDNEPVNQEIIRSNSDVDTIDKMNIDQSTNEEQSNVQSQDTEYIPDTPELLHIFYSKIFPYKTYAYWLNYGKEIDKPFLNREFSLQLPTEAVIRNLSFSGPDEMKTEILKFCPSKFDVGAVYTAKPKDKKSLRPSAFKPVEKELVFDIDMTDYDDIRTCCSGGDICNKCWQFMTVAIKILDVSLRGAILCLMAAYYTFQLTQIFFNTEDFGFKHLLWIYSGRRGVHCWVSDERARKLNNEERKAIVAYLEVVKGGAQQSKKVRLYKTLHPSLSRSLEIIEKYFEQVILEDQDVLQDEKNWTKVLNCIPDEGVKKKLHDNWLQSPKRSSVDKWNDLEYEVQYGAAKKASKKLESLQMCTKEIMFQYLYPRLDEKVTTQINHLLKSPFCVHPKTGRVCVTISPENCEYFNPLEVPTLTMLYRQLNESYANKTDGKRIRNDYDVTSLKPYIKYFENFVESIVSEVREKNRAKEVFSMEF</sequence>
<dbReference type="CDD" id="cd04860">
    <property type="entry name" value="AE_Prim_S"/>
    <property type="match status" value="1"/>
</dbReference>
<dbReference type="Pfam" id="PF01896">
    <property type="entry name" value="DNA_primase_S"/>
    <property type="match status" value="2"/>
</dbReference>
<evidence type="ECO:0000256" key="6">
    <source>
        <dbReference type="ARBA" id="ARBA00022705"/>
    </source>
</evidence>
<evidence type="ECO:0000256" key="9">
    <source>
        <dbReference type="RuleBase" id="RU003514"/>
    </source>
</evidence>
<name>A0A9N8VE95_9GLOM</name>
<keyword evidence="8" id="KW-0804">Transcription</keyword>
<dbReference type="InterPro" id="IPR002755">
    <property type="entry name" value="DNA_primase_S"/>
</dbReference>
<comment type="similarity">
    <text evidence="1 9">Belongs to the eukaryotic-type primase small subunit family.</text>
</comment>
<dbReference type="GO" id="GO:0006269">
    <property type="term" value="P:DNA replication, synthesis of primer"/>
    <property type="evidence" value="ECO:0007669"/>
    <property type="project" value="UniProtKB-KW"/>
</dbReference>
<dbReference type="Gene3D" id="3.90.920.10">
    <property type="entry name" value="DNA primase, PRIM domain"/>
    <property type="match status" value="1"/>
</dbReference>
<dbReference type="SUPFAM" id="SSF56747">
    <property type="entry name" value="Prim-pol domain"/>
    <property type="match status" value="1"/>
</dbReference>
<dbReference type="GO" id="GO:0005658">
    <property type="term" value="C:alpha DNA polymerase:primase complex"/>
    <property type="evidence" value="ECO:0007669"/>
    <property type="project" value="UniProtKB-ARBA"/>
</dbReference>
<evidence type="ECO:0000256" key="2">
    <source>
        <dbReference type="ARBA" id="ARBA00022478"/>
    </source>
</evidence>
<dbReference type="OrthoDB" id="19606at2759"/>
<gene>
    <name evidence="10" type="ORF">AMORRO_LOCUS703</name>
</gene>
<reference evidence="10" key="1">
    <citation type="submission" date="2021-06" db="EMBL/GenBank/DDBJ databases">
        <authorList>
            <person name="Kallberg Y."/>
            <person name="Tangrot J."/>
            <person name="Rosling A."/>
        </authorList>
    </citation>
    <scope>NUCLEOTIDE SEQUENCE</scope>
    <source>
        <strain evidence="10">CL551</strain>
    </source>
</reference>
<keyword evidence="3 9" id="KW-0639">Primosome</keyword>
<protein>
    <recommendedName>
        <fullName evidence="9">DNA primase</fullName>
        <ecNumber evidence="9">2.7.7.-</ecNumber>
    </recommendedName>
</protein>
<dbReference type="PANTHER" id="PTHR10536">
    <property type="entry name" value="DNA PRIMASE SMALL SUBUNIT"/>
    <property type="match status" value="1"/>
</dbReference>
<keyword evidence="5" id="KW-0548">Nucleotidyltransferase</keyword>
<evidence type="ECO:0000256" key="3">
    <source>
        <dbReference type="ARBA" id="ARBA00022515"/>
    </source>
</evidence>
<evidence type="ECO:0000256" key="1">
    <source>
        <dbReference type="ARBA" id="ARBA00009762"/>
    </source>
</evidence>
<keyword evidence="6 9" id="KW-0235">DNA replication</keyword>
<dbReference type="Proteomes" id="UP000789342">
    <property type="component" value="Unassembled WGS sequence"/>
</dbReference>
<dbReference type="EMBL" id="CAJVPV010000222">
    <property type="protein sequence ID" value="CAG8447370.1"/>
    <property type="molecule type" value="Genomic_DNA"/>
</dbReference>
<dbReference type="GO" id="GO:0003899">
    <property type="term" value="F:DNA-directed RNA polymerase activity"/>
    <property type="evidence" value="ECO:0007669"/>
    <property type="project" value="InterPro"/>
</dbReference>
<keyword evidence="4 9" id="KW-0808">Transferase</keyword>
<evidence type="ECO:0000256" key="7">
    <source>
        <dbReference type="ARBA" id="ARBA00022723"/>
    </source>
</evidence>
<dbReference type="AlphaFoldDB" id="A0A9N8VE95"/>
<evidence type="ECO:0000313" key="10">
    <source>
        <dbReference type="EMBL" id="CAG8447370.1"/>
    </source>
</evidence>
<dbReference type="GO" id="GO:0046872">
    <property type="term" value="F:metal ion binding"/>
    <property type="evidence" value="ECO:0007669"/>
    <property type="project" value="UniProtKB-KW"/>
</dbReference>
<keyword evidence="2 9" id="KW-0240">DNA-directed RNA polymerase</keyword>
<keyword evidence="11" id="KW-1185">Reference proteome</keyword>
<organism evidence="10 11">
    <name type="scientific">Acaulospora morrowiae</name>
    <dbReference type="NCBI Taxonomy" id="94023"/>
    <lineage>
        <taxon>Eukaryota</taxon>
        <taxon>Fungi</taxon>
        <taxon>Fungi incertae sedis</taxon>
        <taxon>Mucoromycota</taxon>
        <taxon>Glomeromycotina</taxon>
        <taxon>Glomeromycetes</taxon>
        <taxon>Diversisporales</taxon>
        <taxon>Acaulosporaceae</taxon>
        <taxon>Acaulospora</taxon>
    </lineage>
</organism>
<comment type="caution">
    <text evidence="10">The sequence shown here is derived from an EMBL/GenBank/DDBJ whole genome shotgun (WGS) entry which is preliminary data.</text>
</comment>
<evidence type="ECO:0000256" key="8">
    <source>
        <dbReference type="ARBA" id="ARBA00023163"/>
    </source>
</evidence>
<evidence type="ECO:0000313" key="11">
    <source>
        <dbReference type="Proteomes" id="UP000789342"/>
    </source>
</evidence>
<keyword evidence="7" id="KW-0479">Metal-binding</keyword>
<proteinExistence type="inferred from homology"/>
<accession>A0A9N8VE95</accession>
<dbReference type="InterPro" id="IPR014052">
    <property type="entry name" value="DNA_primase_ssu_euk/arc"/>
</dbReference>
<evidence type="ECO:0000256" key="4">
    <source>
        <dbReference type="ARBA" id="ARBA00022679"/>
    </source>
</evidence>
<dbReference type="EC" id="2.7.7.-" evidence="9"/>